<name>A0ABT8F157_9BACT</name>
<sequence length="137" mass="15257">MKKLFNYIMVIGAVLYISACAKPEEPTMSQMAPGEWDIEEVYVNGEIDNSSGYSAVSLFLERNDTFLFVERSGRSFAGTWAIDDAGSTLTLTATTGEVLTFNIIAMRFDHIHMVRTVTSPLAGDIELRYVLSRVNTF</sequence>
<keyword evidence="1" id="KW-0732">Signal</keyword>
<evidence type="ECO:0000256" key="1">
    <source>
        <dbReference type="SAM" id="SignalP"/>
    </source>
</evidence>
<comment type="caution">
    <text evidence="2">The sequence shown here is derived from an EMBL/GenBank/DDBJ whole genome shotgun (WGS) entry which is preliminary data.</text>
</comment>
<feature type="signal peptide" evidence="1">
    <location>
        <begin position="1"/>
        <end position="21"/>
    </location>
</feature>
<feature type="chain" id="PRO_5047099408" description="Lipocalin-like domain-containing protein" evidence="1">
    <location>
        <begin position="22"/>
        <end position="137"/>
    </location>
</feature>
<dbReference type="RefSeq" id="WP_320002697.1">
    <property type="nucleotide sequence ID" value="NZ_JAUHJS010000001.1"/>
</dbReference>
<evidence type="ECO:0000313" key="2">
    <source>
        <dbReference type="EMBL" id="MDN4164170.1"/>
    </source>
</evidence>
<evidence type="ECO:0000313" key="3">
    <source>
        <dbReference type="Proteomes" id="UP001168552"/>
    </source>
</evidence>
<evidence type="ECO:0008006" key="4">
    <source>
        <dbReference type="Google" id="ProtNLM"/>
    </source>
</evidence>
<dbReference type="Proteomes" id="UP001168552">
    <property type="component" value="Unassembled WGS sequence"/>
</dbReference>
<proteinExistence type="predicted"/>
<keyword evidence="3" id="KW-1185">Reference proteome</keyword>
<reference evidence="2" key="1">
    <citation type="submission" date="2023-06" db="EMBL/GenBank/DDBJ databases">
        <title>Cytophagales bacterium Strain LB-30, isolated from soil.</title>
        <authorList>
            <person name="Liu B."/>
        </authorList>
    </citation>
    <scope>NUCLEOTIDE SEQUENCE</scope>
    <source>
        <strain evidence="2">LB-30</strain>
    </source>
</reference>
<gene>
    <name evidence="2" type="ORF">QWY31_01590</name>
</gene>
<protein>
    <recommendedName>
        <fullName evidence="4">Lipocalin-like domain-containing protein</fullName>
    </recommendedName>
</protein>
<dbReference type="EMBL" id="JAUHJS010000001">
    <property type="protein sequence ID" value="MDN4164170.1"/>
    <property type="molecule type" value="Genomic_DNA"/>
</dbReference>
<organism evidence="2 3">
    <name type="scientific">Shiella aurantiaca</name>
    <dbReference type="NCBI Taxonomy" id="3058365"/>
    <lineage>
        <taxon>Bacteria</taxon>
        <taxon>Pseudomonadati</taxon>
        <taxon>Bacteroidota</taxon>
        <taxon>Cytophagia</taxon>
        <taxon>Cytophagales</taxon>
        <taxon>Shiellaceae</taxon>
        <taxon>Shiella</taxon>
    </lineage>
</organism>
<accession>A0ABT8F157</accession>